<sequence length="388" mass="43113">MAPISAARRRHLLHRTSDAPVNLCLLFAAGSLASVFLRVASRLSAASPSSDAGCFASVPRRSVRLRPPLRRSPPSPPRRLASSAAASIASVSAVSTRLLRRCVVSATSAVSHLAGFCEYATSDDIVDVWMTKNNSPNVFHQERKQPDQTPQACEVYLLIIKEINNFLKILQYAWRNNPRILDKHLTDIIFSYANLQMGGNKRRTFLTRSLGTPISSKTFTVTFRRDSSGRERRRGKDSMRYRKEVLSEPKRFRPPRLASTYYAKKKKGGSCKTKACRTSSDKHIGAGRREITSQASGGGERKSFALQERENTFVPFLLGHLIHSVFKLYRPLITGPCGGGPRVQVVKVLDAVDQHLQIVGAAKANARRVLPRNSKLLQILSDGFSHFF</sequence>
<name>A0A5A7R8T0_STRAF</name>
<evidence type="ECO:0000313" key="2">
    <source>
        <dbReference type="Proteomes" id="UP000325081"/>
    </source>
</evidence>
<protein>
    <submittedName>
        <fullName evidence="1">Goannatyrotoxin-Vere1</fullName>
    </submittedName>
</protein>
<dbReference type="Proteomes" id="UP000325081">
    <property type="component" value="Unassembled WGS sequence"/>
</dbReference>
<reference evidence="2" key="1">
    <citation type="journal article" date="2019" name="Curr. Biol.">
        <title>Genome Sequence of Striga asiatica Provides Insight into the Evolution of Plant Parasitism.</title>
        <authorList>
            <person name="Yoshida S."/>
            <person name="Kim S."/>
            <person name="Wafula E.K."/>
            <person name="Tanskanen J."/>
            <person name="Kim Y.M."/>
            <person name="Honaas L."/>
            <person name="Yang Z."/>
            <person name="Spallek T."/>
            <person name="Conn C.E."/>
            <person name="Ichihashi Y."/>
            <person name="Cheong K."/>
            <person name="Cui S."/>
            <person name="Der J.P."/>
            <person name="Gundlach H."/>
            <person name="Jiao Y."/>
            <person name="Hori C."/>
            <person name="Ishida J.K."/>
            <person name="Kasahara H."/>
            <person name="Kiba T."/>
            <person name="Kim M.S."/>
            <person name="Koo N."/>
            <person name="Laohavisit A."/>
            <person name="Lee Y.H."/>
            <person name="Lumba S."/>
            <person name="McCourt P."/>
            <person name="Mortimer J.C."/>
            <person name="Mutuku J.M."/>
            <person name="Nomura T."/>
            <person name="Sasaki-Sekimoto Y."/>
            <person name="Seto Y."/>
            <person name="Wang Y."/>
            <person name="Wakatake T."/>
            <person name="Sakakibara H."/>
            <person name="Demura T."/>
            <person name="Yamaguchi S."/>
            <person name="Yoneyama K."/>
            <person name="Manabe R.I."/>
            <person name="Nelson D.C."/>
            <person name="Schulman A.H."/>
            <person name="Timko M.P."/>
            <person name="dePamphilis C.W."/>
            <person name="Choi D."/>
            <person name="Shirasu K."/>
        </authorList>
    </citation>
    <scope>NUCLEOTIDE SEQUENCE [LARGE SCALE GENOMIC DNA]</scope>
    <source>
        <strain evidence="2">cv. UVA1</strain>
    </source>
</reference>
<dbReference type="EMBL" id="BKCP01010403">
    <property type="protein sequence ID" value="GER52681.1"/>
    <property type="molecule type" value="Genomic_DNA"/>
</dbReference>
<comment type="caution">
    <text evidence="1">The sequence shown here is derived from an EMBL/GenBank/DDBJ whole genome shotgun (WGS) entry which is preliminary data.</text>
</comment>
<dbReference type="AlphaFoldDB" id="A0A5A7R8T0"/>
<organism evidence="1 2">
    <name type="scientific">Striga asiatica</name>
    <name type="common">Asiatic witchweed</name>
    <name type="synonym">Buchnera asiatica</name>
    <dbReference type="NCBI Taxonomy" id="4170"/>
    <lineage>
        <taxon>Eukaryota</taxon>
        <taxon>Viridiplantae</taxon>
        <taxon>Streptophyta</taxon>
        <taxon>Embryophyta</taxon>
        <taxon>Tracheophyta</taxon>
        <taxon>Spermatophyta</taxon>
        <taxon>Magnoliopsida</taxon>
        <taxon>eudicotyledons</taxon>
        <taxon>Gunneridae</taxon>
        <taxon>Pentapetalae</taxon>
        <taxon>asterids</taxon>
        <taxon>lamiids</taxon>
        <taxon>Lamiales</taxon>
        <taxon>Orobanchaceae</taxon>
        <taxon>Buchnereae</taxon>
        <taxon>Striga</taxon>
    </lineage>
</organism>
<keyword evidence="2" id="KW-1185">Reference proteome</keyword>
<proteinExistence type="predicted"/>
<gene>
    <name evidence="1" type="ORF">STAS_30156</name>
</gene>
<accession>A0A5A7R8T0</accession>
<evidence type="ECO:0000313" key="1">
    <source>
        <dbReference type="EMBL" id="GER52681.1"/>
    </source>
</evidence>